<dbReference type="OMA" id="ICRIFSM"/>
<name>U4LC15_PYROM</name>
<dbReference type="InterPro" id="IPR043129">
    <property type="entry name" value="ATPase_NBD"/>
</dbReference>
<dbReference type="OrthoDB" id="2394218at2759"/>
<dbReference type="eggNOG" id="KOG0101">
    <property type="taxonomic scope" value="Eukaryota"/>
</dbReference>
<dbReference type="AlphaFoldDB" id="U4LC15"/>
<dbReference type="Gene3D" id="3.30.420.40">
    <property type="match status" value="2"/>
</dbReference>
<protein>
    <submittedName>
        <fullName evidence="1">Similar to Heat shock 70 kDa protein 12A acc. no. O43301</fullName>
    </submittedName>
</protein>
<dbReference type="PANTHER" id="PTHR42749:SF1">
    <property type="entry name" value="CELL SHAPE-DETERMINING PROTEIN MREB"/>
    <property type="match status" value="1"/>
</dbReference>
<accession>U4LC15</accession>
<evidence type="ECO:0000313" key="1">
    <source>
        <dbReference type="EMBL" id="CCX17124.1"/>
    </source>
</evidence>
<keyword evidence="1" id="KW-0346">Stress response</keyword>
<sequence>MERPKIVVGIDMGYTHTGVAYSVVQSGEIQEPRTVTSWPGKLDEVVYKVPTKVAYQAGREGPTSWGFEARPKKQKKQVVEKYFKLFLDPSLFSGDQEGQEDEDDDDADLQEEFQNDVKKWFTDFLSLLRDWINKQIGKDYNMDLLKAKVEYIFSVPTTWKPAVVEEYRKIIINAGYNKEVGHTAKIGLTEAEAAAVYTSIERSRTAAGRVDAKKYQKGDILLVCDAGGGTTDVSILKVDDFENDIPQLAQLHYVEGDIAGSVKIDEEFQELVKRRLAVAKDLPVHPTQEDIVLRMNEAFQIYKHTVGTTSVSLLTMVSIPLLGNSTDHAKVFGGYSDDNARIQDGNMMFSPSEIEDLFESQIEKILKLLDNQLTYFRKNNPQDILKYLVFSGGLGSSVYVHQRVREHLISNNEYPAARNIEILISNEPQLVVCRGIVLNQLQEYFKVYIINGRRSRESYGITYDEPWDKTKHTRGTPYVRHSDGEYYVPGKIYWLIKKNDFVSRDNLPKSTRQYALSYRKSSKIVRHEIVKYTGYEDPPDRVDPATTPTVCTLEVDLGPAISTKASLPKEAKVQRRAFLNVMRTRRFLNVNYDIVVNPGPADLKFELWFAGEKRNKGTEVKIDWKAEGRVVGVDHGDNVSMIGTDVWDSD</sequence>
<dbReference type="PANTHER" id="PTHR42749">
    <property type="entry name" value="CELL SHAPE-DETERMINING PROTEIN MREB"/>
    <property type="match status" value="1"/>
</dbReference>
<keyword evidence="2" id="KW-1185">Reference proteome</keyword>
<reference evidence="1 2" key="1">
    <citation type="journal article" date="2013" name="PLoS Genet.">
        <title>The genome and development-dependent transcriptomes of Pyronema confluens: a window into fungal evolution.</title>
        <authorList>
            <person name="Traeger S."/>
            <person name="Altegoer F."/>
            <person name="Freitag M."/>
            <person name="Gabaldon T."/>
            <person name="Kempken F."/>
            <person name="Kumar A."/>
            <person name="Marcet-Houben M."/>
            <person name="Poggeler S."/>
            <person name="Stajich J.E."/>
            <person name="Nowrousian M."/>
        </authorList>
    </citation>
    <scope>NUCLEOTIDE SEQUENCE [LARGE SCALE GENOMIC DNA]</scope>
    <source>
        <strain evidence="2">CBS 100304</strain>
        <tissue evidence="1">Vegetative mycelium</tissue>
    </source>
</reference>
<organism evidence="1 2">
    <name type="scientific">Pyronema omphalodes (strain CBS 100304)</name>
    <name type="common">Pyronema confluens</name>
    <dbReference type="NCBI Taxonomy" id="1076935"/>
    <lineage>
        <taxon>Eukaryota</taxon>
        <taxon>Fungi</taxon>
        <taxon>Dikarya</taxon>
        <taxon>Ascomycota</taxon>
        <taxon>Pezizomycotina</taxon>
        <taxon>Pezizomycetes</taxon>
        <taxon>Pezizales</taxon>
        <taxon>Pyronemataceae</taxon>
        <taxon>Pyronema</taxon>
    </lineage>
</organism>
<dbReference type="STRING" id="1076935.U4LC15"/>
<proteinExistence type="predicted"/>
<dbReference type="SUPFAM" id="SSF53067">
    <property type="entry name" value="Actin-like ATPase domain"/>
    <property type="match status" value="2"/>
</dbReference>
<dbReference type="Gene3D" id="3.90.640.10">
    <property type="entry name" value="Actin, Chain A, domain 4"/>
    <property type="match status" value="1"/>
</dbReference>
<gene>
    <name evidence="1" type="ORF">PCON_04053</name>
</gene>
<dbReference type="CDD" id="cd10170">
    <property type="entry name" value="ASKHA_NBD_HSP70"/>
    <property type="match status" value="1"/>
</dbReference>
<dbReference type="Proteomes" id="UP000018144">
    <property type="component" value="Unassembled WGS sequence"/>
</dbReference>
<evidence type="ECO:0000313" key="2">
    <source>
        <dbReference type="Proteomes" id="UP000018144"/>
    </source>
</evidence>
<dbReference type="EMBL" id="HF936576">
    <property type="protein sequence ID" value="CCX17124.1"/>
    <property type="molecule type" value="Genomic_DNA"/>
</dbReference>